<accession>A0A8R1XTZ8</accession>
<dbReference type="Proteomes" id="UP000024404">
    <property type="component" value="Unassembled WGS sequence"/>
</dbReference>
<reference evidence="2" key="1">
    <citation type="submission" date="2013-10" db="EMBL/GenBank/DDBJ databases">
        <title>Genome sequencing of Onchocerca volvulus.</title>
        <authorList>
            <person name="Cotton J."/>
            <person name="Tsai J."/>
            <person name="Stanley E."/>
            <person name="Tracey A."/>
            <person name="Holroyd N."/>
            <person name="Lustigman S."/>
            <person name="Berriman M."/>
        </authorList>
    </citation>
    <scope>NUCLEOTIDE SEQUENCE</scope>
</reference>
<reference evidence="1" key="2">
    <citation type="submission" date="2022-06" db="UniProtKB">
        <authorList>
            <consortium name="EnsemblMetazoa"/>
        </authorList>
    </citation>
    <scope>IDENTIFICATION</scope>
</reference>
<name>A0A8R1XTZ8_ONCVO</name>
<sequence>MEPGKSDFLIHFPRYIAHRSPEKKTRKSLKREQIFIAISCNFSQAILIVAFKHTHTLPIIFFIVKYFVERISLLIRSYIQE</sequence>
<keyword evidence="2" id="KW-1185">Reference proteome</keyword>
<evidence type="ECO:0000313" key="2">
    <source>
        <dbReference type="Proteomes" id="UP000024404"/>
    </source>
</evidence>
<dbReference type="EMBL" id="CMVM020000119">
    <property type="status" value="NOT_ANNOTATED_CDS"/>
    <property type="molecule type" value="Genomic_DNA"/>
</dbReference>
<protein>
    <submittedName>
        <fullName evidence="1">Uncharacterized protein</fullName>
    </submittedName>
</protein>
<dbReference type="EnsemblMetazoa" id="OVOC3633.1">
    <property type="protein sequence ID" value="OVOC3633.1"/>
    <property type="gene ID" value="WBGene00240442"/>
</dbReference>
<evidence type="ECO:0000313" key="1">
    <source>
        <dbReference type="EnsemblMetazoa" id="OVOC3633.1"/>
    </source>
</evidence>
<organism evidence="1 2">
    <name type="scientific">Onchocerca volvulus</name>
    <dbReference type="NCBI Taxonomy" id="6282"/>
    <lineage>
        <taxon>Eukaryota</taxon>
        <taxon>Metazoa</taxon>
        <taxon>Ecdysozoa</taxon>
        <taxon>Nematoda</taxon>
        <taxon>Chromadorea</taxon>
        <taxon>Rhabditida</taxon>
        <taxon>Spirurina</taxon>
        <taxon>Spiruromorpha</taxon>
        <taxon>Filarioidea</taxon>
        <taxon>Onchocercidae</taxon>
        <taxon>Onchocerca</taxon>
    </lineage>
</organism>
<dbReference type="AlphaFoldDB" id="A0A8R1XTZ8"/>
<proteinExistence type="predicted"/>